<keyword evidence="7" id="KW-1185">Reference proteome</keyword>
<organism evidence="6 7">
    <name type="scientific">Phyllosticta capitalensis</name>
    <dbReference type="NCBI Taxonomy" id="121624"/>
    <lineage>
        <taxon>Eukaryota</taxon>
        <taxon>Fungi</taxon>
        <taxon>Dikarya</taxon>
        <taxon>Ascomycota</taxon>
        <taxon>Pezizomycotina</taxon>
        <taxon>Dothideomycetes</taxon>
        <taxon>Dothideomycetes incertae sedis</taxon>
        <taxon>Botryosphaeriales</taxon>
        <taxon>Phyllostictaceae</taxon>
        <taxon>Phyllosticta</taxon>
    </lineage>
</organism>
<dbReference type="SUPFAM" id="SSF52540">
    <property type="entry name" value="P-loop containing nucleoside triphosphate hydrolases"/>
    <property type="match status" value="1"/>
</dbReference>
<name>A0ABR1YFC2_9PEZI</name>
<dbReference type="Pfam" id="PF22939">
    <property type="entry name" value="WHD_GPIID"/>
    <property type="match status" value="1"/>
</dbReference>
<proteinExistence type="predicted"/>
<feature type="region of interest" description="Disordered" evidence="3">
    <location>
        <begin position="56"/>
        <end position="83"/>
    </location>
</feature>
<evidence type="ECO:0000256" key="3">
    <source>
        <dbReference type="SAM" id="MobiDB-lite"/>
    </source>
</evidence>
<dbReference type="InterPro" id="IPR002110">
    <property type="entry name" value="Ankyrin_rpt"/>
</dbReference>
<evidence type="ECO:0000313" key="7">
    <source>
        <dbReference type="Proteomes" id="UP001492380"/>
    </source>
</evidence>
<feature type="repeat" description="ANK" evidence="2">
    <location>
        <begin position="682"/>
        <end position="714"/>
    </location>
</feature>
<dbReference type="PANTHER" id="PTHR10039">
    <property type="entry name" value="AMELOGENIN"/>
    <property type="match status" value="1"/>
</dbReference>
<dbReference type="InterPro" id="IPR036770">
    <property type="entry name" value="Ankyrin_rpt-contain_sf"/>
</dbReference>
<feature type="domain" description="Nephrocystin 3-like N-terminal" evidence="5">
    <location>
        <begin position="197"/>
        <end position="357"/>
    </location>
</feature>
<keyword evidence="1" id="KW-0677">Repeat</keyword>
<feature type="repeat" description="ANK" evidence="2">
    <location>
        <begin position="715"/>
        <end position="747"/>
    </location>
</feature>
<evidence type="ECO:0000256" key="2">
    <source>
        <dbReference type="PROSITE-ProRule" id="PRU00023"/>
    </source>
</evidence>
<dbReference type="InterPro" id="IPR056884">
    <property type="entry name" value="NPHP3-like_N"/>
</dbReference>
<keyword evidence="2" id="KW-0040">ANK repeat</keyword>
<evidence type="ECO:0000256" key="1">
    <source>
        <dbReference type="ARBA" id="ARBA00022737"/>
    </source>
</evidence>
<dbReference type="Pfam" id="PF12796">
    <property type="entry name" value="Ank_2"/>
    <property type="match status" value="2"/>
</dbReference>
<reference evidence="6 7" key="1">
    <citation type="submission" date="2024-04" db="EMBL/GenBank/DDBJ databases">
        <title>Phyllosticta paracitricarpa is synonymous to the EU quarantine fungus P. citricarpa based on phylogenomic analyses.</title>
        <authorList>
            <consortium name="Lawrence Berkeley National Laboratory"/>
            <person name="Van Ingen-Buijs V.A."/>
            <person name="Van Westerhoven A.C."/>
            <person name="Haridas S."/>
            <person name="Skiadas P."/>
            <person name="Martin F."/>
            <person name="Groenewald J.Z."/>
            <person name="Crous P.W."/>
            <person name="Seidl M.F."/>
        </authorList>
    </citation>
    <scope>NUCLEOTIDE SEQUENCE [LARGE SCALE GENOMIC DNA]</scope>
    <source>
        <strain evidence="6 7">CBS 123374</strain>
    </source>
</reference>
<evidence type="ECO:0000259" key="4">
    <source>
        <dbReference type="Pfam" id="PF22939"/>
    </source>
</evidence>
<evidence type="ECO:0000259" key="5">
    <source>
        <dbReference type="Pfam" id="PF24883"/>
    </source>
</evidence>
<accession>A0ABR1YFC2</accession>
<dbReference type="Pfam" id="PF24883">
    <property type="entry name" value="NPHP3_N"/>
    <property type="match status" value="1"/>
</dbReference>
<dbReference type="PANTHER" id="PTHR10039:SF15">
    <property type="entry name" value="NACHT DOMAIN-CONTAINING PROTEIN"/>
    <property type="match status" value="1"/>
</dbReference>
<sequence length="806" mass="89348">MGDPLSITTGIITLIGATAKAIEYVKDVKSGGKDRTKLRDELRSVTCLLEMLHDRVEEQDESDNDESLRPAAVASLAGPDGPLDRMKATMEDIVAKLAPQAGFRKLAQPLQWPFDKKDILELLATIERLKSHFTLVLQNNLVALSKLTNEKVGHISQQLDDMDLRKRDEEAEKILAWMSPTSFQARQADVLQSVEPGTGKWFLETKNYRDWLAGHVNLLWCPGIPGAGKTRLASLAVNSVESTGSAFAYIYCDYNRIASQTPLALLSSLLEQFLRRTTRSGLPEEVNSLYKEHARAGTRPTVDQLAEMFRRLASSHKNIFIVVDALDEFASSDEAALEFVDTVRRLGSNIRLLITSRHSTNFDSFFEDATRINIAAQGQDIQLYLETNIPKQSRLARHIRADPKLQEEIVQNISQNAQGMFLLAALNLDSLSRKITRRDVRSSLSSLPKTLDATYEQALVRIRTQAQEDVELAETVIFWILCARRPLRVPELQHMYAVHCLAQDNDNKPIYLHEDDLPPGDIITGVCGGLIVVDDALSTVRLVHYTTQEYLLRTHHERVHESRLELTRVSLEYLQLSNFSDAPGWSLEVFPFLDYAAEYWGSEIDAAGTETLWEDIDSFLSNEVASSVAHQVYGHKYAGYSCWRRNLPTGGPALVVAASFQFPEVLEKLVLQGHDIDGSGRYGKTPLIISAMRGHAQNITTLLRLGANIAATDVDGCTAVQEASYEGNAAALKALIDGGADVNAICRWGSPLMLAVIKGFIDVVRLLIDVGADFNIQREDGNTALSIAVRDGHKAIADLLRHAGAS</sequence>
<dbReference type="Proteomes" id="UP001492380">
    <property type="component" value="Unassembled WGS sequence"/>
</dbReference>
<feature type="repeat" description="ANK" evidence="2">
    <location>
        <begin position="780"/>
        <end position="806"/>
    </location>
</feature>
<dbReference type="EMBL" id="JBBWRZ010000010">
    <property type="protein sequence ID" value="KAK8227641.1"/>
    <property type="molecule type" value="Genomic_DNA"/>
</dbReference>
<dbReference type="InterPro" id="IPR027417">
    <property type="entry name" value="P-loop_NTPase"/>
</dbReference>
<dbReference type="SUPFAM" id="SSF48403">
    <property type="entry name" value="Ankyrin repeat"/>
    <property type="match status" value="1"/>
</dbReference>
<evidence type="ECO:0000313" key="6">
    <source>
        <dbReference type="EMBL" id="KAK8227641.1"/>
    </source>
</evidence>
<feature type="repeat" description="ANK" evidence="2">
    <location>
        <begin position="747"/>
        <end position="779"/>
    </location>
</feature>
<dbReference type="Gene3D" id="3.40.50.300">
    <property type="entry name" value="P-loop containing nucleotide triphosphate hydrolases"/>
    <property type="match status" value="1"/>
</dbReference>
<dbReference type="PROSITE" id="PS50297">
    <property type="entry name" value="ANK_REP_REGION"/>
    <property type="match status" value="4"/>
</dbReference>
<gene>
    <name evidence="6" type="ORF">HDK90DRAFT_514141</name>
</gene>
<evidence type="ECO:0008006" key="8">
    <source>
        <dbReference type="Google" id="ProtNLM"/>
    </source>
</evidence>
<dbReference type="InterPro" id="IPR054471">
    <property type="entry name" value="GPIID_WHD"/>
</dbReference>
<dbReference type="SMART" id="SM00248">
    <property type="entry name" value="ANK"/>
    <property type="match status" value="5"/>
</dbReference>
<protein>
    <recommendedName>
        <fullName evidence="8">NACHT domain-containing protein</fullName>
    </recommendedName>
</protein>
<dbReference type="PROSITE" id="PS50088">
    <property type="entry name" value="ANK_REPEAT"/>
    <property type="match status" value="4"/>
</dbReference>
<dbReference type="Gene3D" id="1.25.40.20">
    <property type="entry name" value="Ankyrin repeat-containing domain"/>
    <property type="match status" value="1"/>
</dbReference>
<feature type="domain" description="GPI inositol-deacylase winged helix" evidence="4">
    <location>
        <begin position="465"/>
        <end position="554"/>
    </location>
</feature>
<comment type="caution">
    <text evidence="6">The sequence shown here is derived from an EMBL/GenBank/DDBJ whole genome shotgun (WGS) entry which is preliminary data.</text>
</comment>